<dbReference type="Proteomes" id="UP000594638">
    <property type="component" value="Unassembled WGS sequence"/>
</dbReference>
<organism evidence="1 2">
    <name type="scientific">Olea europaea subsp. europaea</name>
    <dbReference type="NCBI Taxonomy" id="158383"/>
    <lineage>
        <taxon>Eukaryota</taxon>
        <taxon>Viridiplantae</taxon>
        <taxon>Streptophyta</taxon>
        <taxon>Embryophyta</taxon>
        <taxon>Tracheophyta</taxon>
        <taxon>Spermatophyta</taxon>
        <taxon>Magnoliopsida</taxon>
        <taxon>eudicotyledons</taxon>
        <taxon>Gunneridae</taxon>
        <taxon>Pentapetalae</taxon>
        <taxon>asterids</taxon>
        <taxon>lamiids</taxon>
        <taxon>Lamiales</taxon>
        <taxon>Oleaceae</taxon>
        <taxon>Oleeae</taxon>
        <taxon>Olea</taxon>
    </lineage>
</organism>
<dbReference type="AlphaFoldDB" id="A0A8S0Q777"/>
<reference evidence="1 2" key="1">
    <citation type="submission" date="2019-12" db="EMBL/GenBank/DDBJ databases">
        <authorList>
            <person name="Alioto T."/>
            <person name="Alioto T."/>
            <person name="Gomez Garrido J."/>
        </authorList>
    </citation>
    <scope>NUCLEOTIDE SEQUENCE [LARGE SCALE GENOMIC DNA]</scope>
</reference>
<dbReference type="OrthoDB" id="1924480at2759"/>
<keyword evidence="2" id="KW-1185">Reference proteome</keyword>
<evidence type="ECO:0000313" key="1">
    <source>
        <dbReference type="EMBL" id="CAA2963139.1"/>
    </source>
</evidence>
<evidence type="ECO:0000313" key="2">
    <source>
        <dbReference type="Proteomes" id="UP000594638"/>
    </source>
</evidence>
<accession>A0A8S0Q777</accession>
<dbReference type="Gramene" id="OE9A057233T1">
    <property type="protein sequence ID" value="OE9A057233C1"/>
    <property type="gene ID" value="OE9A057233"/>
</dbReference>
<protein>
    <submittedName>
        <fullName evidence="1">Uncharacterized protein</fullName>
    </submittedName>
</protein>
<dbReference type="PANTHER" id="PTHR35995:SF1">
    <property type="entry name" value="OS04G0690500 PROTEIN"/>
    <property type="match status" value="1"/>
</dbReference>
<comment type="caution">
    <text evidence="1">The sequence shown here is derived from an EMBL/GenBank/DDBJ whole genome shotgun (WGS) entry which is preliminary data.</text>
</comment>
<dbReference type="PANTHER" id="PTHR35995">
    <property type="entry name" value="OS04G0690500 PROTEIN"/>
    <property type="match status" value="1"/>
</dbReference>
<proteinExistence type="predicted"/>
<gene>
    <name evidence="1" type="ORF">OLEA9_A057233</name>
</gene>
<dbReference type="EMBL" id="CACTIH010001807">
    <property type="protein sequence ID" value="CAA2963139.1"/>
    <property type="molecule type" value="Genomic_DNA"/>
</dbReference>
<name>A0A8S0Q777_OLEEU</name>
<sequence>MEVSNGSTHTVVCTQQDEAGPALAGHKKTQIPLPKLFALSNLLNRLDIGQQKSEGNCGSSSGSQEDSFISIKFEDNGEMSWNKKWSKPNNEINSVAIEQSKPRTALRWQKRIGNLFQLIKWKRSNKGNVCHVGTKLDRSKVRYGWIRSLRKRAEE</sequence>